<accession>A0A3E2V1N0</accession>
<reference evidence="2 3" key="1">
    <citation type="submission" date="2018-08" db="EMBL/GenBank/DDBJ databases">
        <title>A genome reference for cultivated species of the human gut microbiota.</title>
        <authorList>
            <person name="Zou Y."/>
            <person name="Xue W."/>
            <person name="Luo G."/>
        </authorList>
    </citation>
    <scope>NUCLEOTIDE SEQUENCE [LARGE SCALE GENOMIC DNA]</scope>
    <source>
        <strain evidence="2 3">OF01-2LB</strain>
    </source>
</reference>
<sequence>RMVCEESTRELRKKQEQLKSRTLWLQEMKQAIIKKTRLCMLIMAGIFFLLILIQSGLYVCVPQRYQGSILHMVQWGKWGLLAGEVIIYAVLKDSEMEGV</sequence>
<evidence type="ECO:0000313" key="2">
    <source>
        <dbReference type="EMBL" id="RGC04457.1"/>
    </source>
</evidence>
<keyword evidence="1" id="KW-0812">Transmembrane</keyword>
<protein>
    <submittedName>
        <fullName evidence="2">Uncharacterized protein</fullName>
    </submittedName>
</protein>
<proteinExistence type="predicted"/>
<comment type="caution">
    <text evidence="2">The sequence shown here is derived from an EMBL/GenBank/DDBJ whole genome shotgun (WGS) entry which is preliminary data.</text>
</comment>
<organism evidence="2 3">
    <name type="scientific">Clostridium innocuum</name>
    <dbReference type="NCBI Taxonomy" id="1522"/>
    <lineage>
        <taxon>Bacteria</taxon>
        <taxon>Bacillati</taxon>
        <taxon>Bacillota</taxon>
        <taxon>Clostridia</taxon>
        <taxon>Eubacteriales</taxon>
        <taxon>Clostridiaceae</taxon>
        <taxon>Clostridium</taxon>
    </lineage>
</organism>
<feature type="transmembrane region" description="Helical" evidence="1">
    <location>
        <begin position="69"/>
        <end position="91"/>
    </location>
</feature>
<gene>
    <name evidence="2" type="ORF">DXA38_23085</name>
</gene>
<dbReference type="AlphaFoldDB" id="A0A3E2V1N0"/>
<name>A0A3E2V1N0_CLOIN</name>
<feature type="non-terminal residue" evidence="2">
    <location>
        <position position="1"/>
    </location>
</feature>
<dbReference type="RefSeq" id="WP_181968953.1">
    <property type="nucleotide sequence ID" value="NZ_QVEV01000149.1"/>
</dbReference>
<evidence type="ECO:0000313" key="3">
    <source>
        <dbReference type="Proteomes" id="UP000260025"/>
    </source>
</evidence>
<feature type="transmembrane region" description="Helical" evidence="1">
    <location>
        <begin position="38"/>
        <end position="57"/>
    </location>
</feature>
<keyword evidence="1" id="KW-1133">Transmembrane helix</keyword>
<keyword evidence="1" id="KW-0472">Membrane</keyword>
<evidence type="ECO:0000256" key="1">
    <source>
        <dbReference type="SAM" id="Phobius"/>
    </source>
</evidence>
<dbReference type="EMBL" id="QVEV01000149">
    <property type="protein sequence ID" value="RGC04457.1"/>
    <property type="molecule type" value="Genomic_DNA"/>
</dbReference>
<dbReference type="Proteomes" id="UP000260025">
    <property type="component" value="Unassembled WGS sequence"/>
</dbReference>